<dbReference type="OrthoDB" id="4743914at2"/>
<evidence type="ECO:0000256" key="2">
    <source>
        <dbReference type="SAM" id="Phobius"/>
    </source>
</evidence>
<feature type="transmembrane region" description="Helical" evidence="2">
    <location>
        <begin position="32"/>
        <end position="54"/>
    </location>
</feature>
<feature type="region of interest" description="Disordered" evidence="1">
    <location>
        <begin position="1"/>
        <end position="22"/>
    </location>
</feature>
<keyword evidence="4" id="KW-1185">Reference proteome</keyword>
<dbReference type="RefSeq" id="WP_085109413.1">
    <property type="nucleotide sequence ID" value="NZ_JACKSN010000054.1"/>
</dbReference>
<protein>
    <recommendedName>
        <fullName evidence="5">Lipoprotein LppJ</fullName>
    </recommendedName>
</protein>
<reference evidence="3 4" key="1">
    <citation type="submission" date="2016-01" db="EMBL/GenBank/DDBJ databases">
        <title>The new phylogeny of the genus Mycobacterium.</title>
        <authorList>
            <person name="Tarcisio F."/>
            <person name="Conor M."/>
            <person name="Antonella G."/>
            <person name="Elisabetta G."/>
            <person name="Giulia F.S."/>
            <person name="Sara T."/>
            <person name="Anna F."/>
            <person name="Clotilde B."/>
            <person name="Roberto B."/>
            <person name="Veronica D.S."/>
            <person name="Fabio R."/>
            <person name="Monica P."/>
            <person name="Olivier J."/>
            <person name="Enrico T."/>
            <person name="Nicola S."/>
        </authorList>
    </citation>
    <scope>NUCLEOTIDE SEQUENCE [LARGE SCALE GENOMIC DNA]</scope>
    <source>
        <strain evidence="3 4">DSM 44153</strain>
    </source>
</reference>
<proteinExistence type="predicted"/>
<dbReference type="EMBL" id="LQPZ01000016">
    <property type="protein sequence ID" value="ORX06142.1"/>
    <property type="molecule type" value="Genomic_DNA"/>
</dbReference>
<keyword evidence="2" id="KW-0812">Transmembrane</keyword>
<sequence>MSGTPTDAPGDDDGAETTDAAAAAATPTWRRFAVVVIAAMAVVGALIAITVTVAHRGHRDGLSDEETRTQIVDAAGAIVRNAGLQKATGRFFFRSCPEDEADDADPQGPPYNGQVDMSFAVPADVAVDEYLRRISVMLAVHGWQTTMPPPGDDTWIAHKGGVAAALSPDPGDEHRGRATVFGECRNWGEHDGDEGTDVTGRLW</sequence>
<dbReference type="STRING" id="1798.AWC30_06970"/>
<organism evidence="3 4">
    <name type="scientific">Mycolicibacillus trivialis</name>
    <dbReference type="NCBI Taxonomy" id="1798"/>
    <lineage>
        <taxon>Bacteria</taxon>
        <taxon>Bacillati</taxon>
        <taxon>Actinomycetota</taxon>
        <taxon>Actinomycetes</taxon>
        <taxon>Mycobacteriales</taxon>
        <taxon>Mycobacteriaceae</taxon>
        <taxon>Mycolicibacillus</taxon>
    </lineage>
</organism>
<evidence type="ECO:0000256" key="1">
    <source>
        <dbReference type="SAM" id="MobiDB-lite"/>
    </source>
</evidence>
<dbReference type="AlphaFoldDB" id="A0A1X2ELU2"/>
<accession>A0A1X2ELU2</accession>
<gene>
    <name evidence="3" type="ORF">AWC30_06970</name>
</gene>
<comment type="caution">
    <text evidence="3">The sequence shown here is derived from an EMBL/GenBank/DDBJ whole genome shotgun (WGS) entry which is preliminary data.</text>
</comment>
<keyword evidence="2" id="KW-0472">Membrane</keyword>
<keyword evidence="2" id="KW-1133">Transmembrane helix</keyword>
<evidence type="ECO:0000313" key="3">
    <source>
        <dbReference type="EMBL" id="ORX06142.1"/>
    </source>
</evidence>
<evidence type="ECO:0008006" key="5">
    <source>
        <dbReference type="Google" id="ProtNLM"/>
    </source>
</evidence>
<dbReference type="Proteomes" id="UP000193090">
    <property type="component" value="Unassembled WGS sequence"/>
</dbReference>
<name>A0A1X2ELU2_9MYCO</name>
<evidence type="ECO:0000313" key="4">
    <source>
        <dbReference type="Proteomes" id="UP000193090"/>
    </source>
</evidence>